<feature type="compositionally biased region" description="Basic and acidic residues" evidence="1">
    <location>
        <begin position="62"/>
        <end position="74"/>
    </location>
</feature>
<dbReference type="Proteomes" id="UP000799302">
    <property type="component" value="Unassembled WGS sequence"/>
</dbReference>
<dbReference type="Pfam" id="PF12763">
    <property type="entry name" value="EH"/>
    <property type="match status" value="1"/>
</dbReference>
<dbReference type="AlphaFoldDB" id="A0A6A6UDM5"/>
<evidence type="ECO:0000256" key="1">
    <source>
        <dbReference type="SAM" id="MobiDB-lite"/>
    </source>
</evidence>
<gene>
    <name evidence="3" type="ORF">BT63DRAFT_400645</name>
</gene>
<dbReference type="Gene3D" id="1.10.238.10">
    <property type="entry name" value="EF-hand"/>
    <property type="match status" value="1"/>
</dbReference>
<dbReference type="EMBL" id="MU004234">
    <property type="protein sequence ID" value="KAF2670409.1"/>
    <property type="molecule type" value="Genomic_DNA"/>
</dbReference>
<accession>A0A6A6UDM5</accession>
<evidence type="ECO:0000313" key="4">
    <source>
        <dbReference type="Proteomes" id="UP000799302"/>
    </source>
</evidence>
<dbReference type="InterPro" id="IPR000261">
    <property type="entry name" value="EH_dom"/>
</dbReference>
<dbReference type="InterPro" id="IPR011992">
    <property type="entry name" value="EF-hand-dom_pair"/>
</dbReference>
<dbReference type="SUPFAM" id="SSF47473">
    <property type="entry name" value="EF-hand"/>
    <property type="match status" value="1"/>
</dbReference>
<keyword evidence="4" id="KW-1185">Reference proteome</keyword>
<evidence type="ECO:0000313" key="3">
    <source>
        <dbReference type="EMBL" id="KAF2670409.1"/>
    </source>
</evidence>
<feature type="domain" description="EH" evidence="2">
    <location>
        <begin position="130"/>
        <end position="210"/>
    </location>
</feature>
<evidence type="ECO:0000259" key="2">
    <source>
        <dbReference type="PROSITE" id="PS50031"/>
    </source>
</evidence>
<dbReference type="OrthoDB" id="10045710at2759"/>
<name>A0A6A6UDM5_9PEZI</name>
<sequence>MLSPHVTGDSLADAIVGASLAISRSPPKYPTSDEHPSRSPAKDSKARGSSPHKTTNLRHTLRKESSGSSSDDKHRMRIRRHPNKHDEGNRKRWREKMTEEEYKRYAGLWASNRGYYIADPARPYPRTVSHDAESRPEDEVLNLVVREVWKRSRLSPSTLSEIWELVDDRRIGQLTKNQFIVGLWLIDQRLKGSKLPIKVSQSLWDSVKRFSGTGVKIRVP</sequence>
<dbReference type="CDD" id="cd00052">
    <property type="entry name" value="EH"/>
    <property type="match status" value="1"/>
</dbReference>
<feature type="compositionally biased region" description="Basic and acidic residues" evidence="1">
    <location>
        <begin position="31"/>
        <end position="46"/>
    </location>
</feature>
<dbReference type="PROSITE" id="PS50031">
    <property type="entry name" value="EH"/>
    <property type="match status" value="1"/>
</dbReference>
<dbReference type="SMART" id="SM00027">
    <property type="entry name" value="EH"/>
    <property type="match status" value="1"/>
</dbReference>
<organism evidence="3 4">
    <name type="scientific">Microthyrium microscopicum</name>
    <dbReference type="NCBI Taxonomy" id="703497"/>
    <lineage>
        <taxon>Eukaryota</taxon>
        <taxon>Fungi</taxon>
        <taxon>Dikarya</taxon>
        <taxon>Ascomycota</taxon>
        <taxon>Pezizomycotina</taxon>
        <taxon>Dothideomycetes</taxon>
        <taxon>Dothideomycetes incertae sedis</taxon>
        <taxon>Microthyriales</taxon>
        <taxon>Microthyriaceae</taxon>
        <taxon>Microthyrium</taxon>
    </lineage>
</organism>
<proteinExistence type="predicted"/>
<feature type="region of interest" description="Disordered" evidence="1">
    <location>
        <begin position="22"/>
        <end position="92"/>
    </location>
</feature>
<protein>
    <recommendedName>
        <fullName evidence="2">EH domain-containing protein</fullName>
    </recommendedName>
</protein>
<reference evidence="3" key="1">
    <citation type="journal article" date="2020" name="Stud. Mycol.">
        <title>101 Dothideomycetes genomes: a test case for predicting lifestyles and emergence of pathogens.</title>
        <authorList>
            <person name="Haridas S."/>
            <person name="Albert R."/>
            <person name="Binder M."/>
            <person name="Bloem J."/>
            <person name="Labutti K."/>
            <person name="Salamov A."/>
            <person name="Andreopoulos B."/>
            <person name="Baker S."/>
            <person name="Barry K."/>
            <person name="Bills G."/>
            <person name="Bluhm B."/>
            <person name="Cannon C."/>
            <person name="Castanera R."/>
            <person name="Culley D."/>
            <person name="Daum C."/>
            <person name="Ezra D."/>
            <person name="Gonzalez J."/>
            <person name="Henrissat B."/>
            <person name="Kuo A."/>
            <person name="Liang C."/>
            <person name="Lipzen A."/>
            <person name="Lutzoni F."/>
            <person name="Magnuson J."/>
            <person name="Mondo S."/>
            <person name="Nolan M."/>
            <person name="Ohm R."/>
            <person name="Pangilinan J."/>
            <person name="Park H.-J."/>
            <person name="Ramirez L."/>
            <person name="Alfaro M."/>
            <person name="Sun H."/>
            <person name="Tritt A."/>
            <person name="Yoshinaga Y."/>
            <person name="Zwiers L.-H."/>
            <person name="Turgeon B."/>
            <person name="Goodwin S."/>
            <person name="Spatafora J."/>
            <person name="Crous P."/>
            <person name="Grigoriev I."/>
        </authorList>
    </citation>
    <scope>NUCLEOTIDE SEQUENCE</scope>
    <source>
        <strain evidence="3">CBS 115976</strain>
    </source>
</reference>